<accession>A0A7Z1B202</accession>
<dbReference type="RefSeq" id="WP_075213344.1">
    <property type="nucleotide sequence ID" value="NZ_LKPO01000029.1"/>
</dbReference>
<proteinExistence type="predicted"/>
<dbReference type="EMBL" id="LKPO01000029">
    <property type="protein sequence ID" value="OLF86352.1"/>
    <property type="molecule type" value="Genomic_DNA"/>
</dbReference>
<dbReference type="AlphaFoldDB" id="A0A7Z1B202"/>
<name>A0A7Z1B202_9BACI</name>
<evidence type="ECO:0000313" key="1">
    <source>
        <dbReference type="EMBL" id="OLF86352.1"/>
    </source>
</evidence>
<sequence length="148" mass="16703">MTQAIENITEKLSRLKDDATVVKERITRDGYFVEIHFADNLPESPIEIVGSKPPKGAVDRLGRAFEDAPFFGVTGDFLKGAEWALKILRKEIDGSDLKYAVFSDYCDAGQAIYDNYEDALADYFERIMNEARNGVDAYICEVIDEYKA</sequence>
<gene>
    <name evidence="1" type="ORF">B4121_4543</name>
</gene>
<organism evidence="1 2">
    <name type="scientific">Bacillus paralicheniformis</name>
    <dbReference type="NCBI Taxonomy" id="1648923"/>
    <lineage>
        <taxon>Bacteria</taxon>
        <taxon>Bacillati</taxon>
        <taxon>Bacillota</taxon>
        <taxon>Bacilli</taxon>
        <taxon>Bacillales</taxon>
        <taxon>Bacillaceae</taxon>
        <taxon>Bacillus</taxon>
    </lineage>
</organism>
<comment type="caution">
    <text evidence="1">The sequence shown here is derived from an EMBL/GenBank/DDBJ whole genome shotgun (WGS) entry which is preliminary data.</text>
</comment>
<dbReference type="Proteomes" id="UP000185604">
    <property type="component" value="Unassembled WGS sequence"/>
</dbReference>
<protein>
    <submittedName>
        <fullName evidence="1">Uncharacterized protein</fullName>
    </submittedName>
</protein>
<evidence type="ECO:0000313" key="2">
    <source>
        <dbReference type="Proteomes" id="UP000185604"/>
    </source>
</evidence>
<reference evidence="1 2" key="1">
    <citation type="journal article" date="2016" name="Front. Microbiol.">
        <title>High-Level Heat Resistance of Spores of Bacillus amyloliquefaciens and Bacillus licheniformis Results from the Presence of a spoVA Operon in a Tn1546 Transposon.</title>
        <authorList>
            <person name="Berendsen E.M."/>
            <person name="Koning R.A."/>
            <person name="Boekhorst J."/>
            <person name="de Jong A."/>
            <person name="Kuipers O.P."/>
            <person name="Wells-Bennik M.H."/>
        </authorList>
    </citation>
    <scope>NUCLEOTIDE SEQUENCE [LARGE SCALE GENOMIC DNA]</scope>
    <source>
        <strain evidence="1 2">B4121</strain>
    </source>
</reference>